<proteinExistence type="predicted"/>
<dbReference type="WBParaSite" id="PSAMB.scaffold9080size5390.g32092.t1">
    <property type="protein sequence ID" value="PSAMB.scaffold9080size5390.g32092.t1"/>
    <property type="gene ID" value="PSAMB.scaffold9080size5390.g32092"/>
</dbReference>
<keyword evidence="2" id="KW-1185">Reference proteome</keyword>
<sequence>METVVKTLERCYSDLSTRLQYLELVTRLQSAGTITFIERQIIEAETMDFKKNGKLVELLMRKNVAAFESFLSALSETGQDHIRTYLIETGQAIEAESLR</sequence>
<dbReference type="InterPro" id="IPR011029">
    <property type="entry name" value="DEATH-like_dom_sf"/>
</dbReference>
<organism evidence="2 3">
    <name type="scientific">Plectus sambesii</name>
    <dbReference type="NCBI Taxonomy" id="2011161"/>
    <lineage>
        <taxon>Eukaryota</taxon>
        <taxon>Metazoa</taxon>
        <taxon>Ecdysozoa</taxon>
        <taxon>Nematoda</taxon>
        <taxon>Chromadorea</taxon>
        <taxon>Plectida</taxon>
        <taxon>Plectina</taxon>
        <taxon>Plectoidea</taxon>
        <taxon>Plectidae</taxon>
        <taxon>Plectus</taxon>
    </lineage>
</organism>
<dbReference type="GO" id="GO:0042981">
    <property type="term" value="P:regulation of apoptotic process"/>
    <property type="evidence" value="ECO:0007669"/>
    <property type="project" value="InterPro"/>
</dbReference>
<dbReference type="CDD" id="cd01671">
    <property type="entry name" value="CARD"/>
    <property type="match status" value="1"/>
</dbReference>
<dbReference type="Pfam" id="PF00619">
    <property type="entry name" value="CARD"/>
    <property type="match status" value="1"/>
</dbReference>
<name>A0A914XLY1_9BILA</name>
<dbReference type="SUPFAM" id="SSF47986">
    <property type="entry name" value="DEATH domain"/>
    <property type="match status" value="1"/>
</dbReference>
<evidence type="ECO:0000313" key="3">
    <source>
        <dbReference type="WBParaSite" id="PSAMB.scaffold9080size5390.g32092.t1"/>
    </source>
</evidence>
<dbReference type="Gene3D" id="1.10.533.10">
    <property type="entry name" value="Death Domain, Fas"/>
    <property type="match status" value="1"/>
</dbReference>
<dbReference type="InterPro" id="IPR001315">
    <property type="entry name" value="CARD"/>
</dbReference>
<feature type="domain" description="CARD" evidence="1">
    <location>
        <begin position="1"/>
        <end position="89"/>
    </location>
</feature>
<evidence type="ECO:0000259" key="1">
    <source>
        <dbReference type="PROSITE" id="PS50209"/>
    </source>
</evidence>
<protein>
    <submittedName>
        <fullName evidence="3">CARD domain-containing protein</fullName>
    </submittedName>
</protein>
<evidence type="ECO:0000313" key="2">
    <source>
        <dbReference type="Proteomes" id="UP000887566"/>
    </source>
</evidence>
<reference evidence="3" key="1">
    <citation type="submission" date="2022-11" db="UniProtKB">
        <authorList>
            <consortium name="WormBaseParasite"/>
        </authorList>
    </citation>
    <scope>IDENTIFICATION</scope>
</reference>
<accession>A0A914XLY1</accession>
<dbReference type="PROSITE" id="PS50209">
    <property type="entry name" value="CARD"/>
    <property type="match status" value="1"/>
</dbReference>
<dbReference type="AlphaFoldDB" id="A0A914XLY1"/>
<dbReference type="Proteomes" id="UP000887566">
    <property type="component" value="Unplaced"/>
</dbReference>